<dbReference type="AlphaFoldDB" id="A0A072N2P1"/>
<accession>A0A072N2P1</accession>
<dbReference type="Proteomes" id="UP000035057">
    <property type="component" value="Unassembled WGS sequence"/>
</dbReference>
<sequence>MISSTARIGRSLRLIVILALGLFLASQSLAGKGNGKGGGGGGQTTTSESSVMPSYRGSAKALDVTVNLLGTSTPIIISDTGELNSTGGSKDESLIEVNEDIVQAAVLKATTVGSGNQVDSMAQTLGLQLDLSSLGIPLTIGASVLESGVTALCTDGSEVLKGYSDIVELNVNGQEILDLDTSPNQVIPPMPLSGLLSGVAQITVNEQFTDDYGMTVRALHVEVLNLLGAPVAEVIISEARGGLDCGSGPDGECPPAADFITGGARHDNVTATVHGGIFPNGELKGGLNFNDKQGSHINTRMIAGYEMGDTPTTRILYFLDEDSGECKVTVADNGEPGRDDTFAIACDSGPNTSFTLTQGGNFQLHQPKACPSSSDGTKGGGNGKKKK</sequence>
<keyword evidence="3" id="KW-1185">Reference proteome</keyword>
<dbReference type="OrthoDB" id="6355232at2"/>
<protein>
    <submittedName>
        <fullName evidence="2">Uncharacterized protein</fullName>
    </submittedName>
</protein>
<feature type="region of interest" description="Disordered" evidence="1">
    <location>
        <begin position="33"/>
        <end position="54"/>
    </location>
</feature>
<name>A0A072N2P1_9GAMM</name>
<proteinExistence type="predicted"/>
<dbReference type="EMBL" id="ANIE01000005">
    <property type="protein sequence ID" value="KEF31487.1"/>
    <property type="molecule type" value="Genomic_DNA"/>
</dbReference>
<dbReference type="STRING" id="1137280.D777_01836"/>
<dbReference type="NCBIfam" id="NF040603">
    <property type="entry name" value="choice_anch_P"/>
    <property type="match status" value="1"/>
</dbReference>
<feature type="compositionally biased region" description="Gly residues" evidence="1">
    <location>
        <begin position="33"/>
        <end position="43"/>
    </location>
</feature>
<evidence type="ECO:0000313" key="2">
    <source>
        <dbReference type="EMBL" id="KEF31487.1"/>
    </source>
</evidence>
<feature type="region of interest" description="Disordered" evidence="1">
    <location>
        <begin position="357"/>
        <end position="387"/>
    </location>
</feature>
<comment type="caution">
    <text evidence="2">The sequence shown here is derived from an EMBL/GenBank/DDBJ whole genome shotgun (WGS) entry which is preliminary data.</text>
</comment>
<organism evidence="2 3">
    <name type="scientific">Marinobacter nitratireducens</name>
    <dbReference type="NCBI Taxonomy" id="1137280"/>
    <lineage>
        <taxon>Bacteria</taxon>
        <taxon>Pseudomonadati</taxon>
        <taxon>Pseudomonadota</taxon>
        <taxon>Gammaproteobacteria</taxon>
        <taxon>Pseudomonadales</taxon>
        <taxon>Marinobacteraceae</taxon>
        <taxon>Marinobacter</taxon>
    </lineage>
</organism>
<dbReference type="RefSeq" id="WP_036130468.1">
    <property type="nucleotide sequence ID" value="NZ_ANIE01000005.1"/>
</dbReference>
<dbReference type="NCBIfam" id="NF041523">
    <property type="entry name" value="post_COAP_1"/>
    <property type="match status" value="1"/>
</dbReference>
<feature type="compositionally biased region" description="Gly residues" evidence="1">
    <location>
        <begin position="377"/>
        <end position="387"/>
    </location>
</feature>
<reference evidence="2 3" key="1">
    <citation type="submission" date="2012-12" db="EMBL/GenBank/DDBJ databases">
        <title>Genome assembly of Marinobacter sp. AK21.</title>
        <authorList>
            <person name="Khatri I."/>
            <person name="Kumar R."/>
            <person name="Vaidya B."/>
            <person name="Subramanian S."/>
            <person name="Pinnaka A."/>
        </authorList>
    </citation>
    <scope>NUCLEOTIDE SEQUENCE [LARGE SCALE GENOMIC DNA]</scope>
    <source>
        <strain evidence="2 3">AK21</strain>
    </source>
</reference>
<dbReference type="PATRIC" id="fig|1137280.3.peg.1652"/>
<gene>
    <name evidence="2" type="ORF">D777_01836</name>
</gene>
<evidence type="ECO:0000313" key="3">
    <source>
        <dbReference type="Proteomes" id="UP000035057"/>
    </source>
</evidence>
<evidence type="ECO:0000256" key="1">
    <source>
        <dbReference type="SAM" id="MobiDB-lite"/>
    </source>
</evidence>